<sequence>MVRIPGVNLYRVATKVIGRQPIQYYMYKGRTLDKMRNYVTTYEEPITLLASVQAVLRNQYVELGLELQKNYVKIWVDKDIVDLDRDASGDYFVFGGKTYKMEDETTWFDQDGWTTCLAVEIKQSFPVST</sequence>
<reference evidence="1 2" key="1">
    <citation type="submission" date="2018-03" db="EMBL/GenBank/DDBJ databases">
        <title>Genomics characterization of novel bacteriophages specific to non-O157 and O157 Shiga toxin-producing Escherichia coli (STEC) in non-fecal composts.</title>
        <authorList>
            <person name="Liao Y.-T."/>
            <person name="Sun X."/>
            <person name="Quintela I.A."/>
            <person name="Bridges D.F."/>
            <person name="Liu F."/>
            <person name="Zhang Y."/>
            <person name="Salvador A."/>
            <person name="Wu V.C.H."/>
        </authorList>
    </citation>
    <scope>NUCLEOTIDE SEQUENCE [LARGE SCALE GENOMIC DNA]</scope>
</reference>
<dbReference type="Pfam" id="PF22755">
    <property type="entry name" value="E217_gp28"/>
    <property type="match status" value="1"/>
</dbReference>
<dbReference type="EMBL" id="MH051335">
    <property type="protein sequence ID" value="AVZ45677.1"/>
    <property type="molecule type" value="Genomic_DNA"/>
</dbReference>
<proteinExistence type="predicted"/>
<accession>A0A494RAB6</accession>
<dbReference type="InterPro" id="IPR054441">
    <property type="entry name" value="Gp28-like"/>
</dbReference>
<dbReference type="Proteomes" id="UP000294705">
    <property type="component" value="Segment"/>
</dbReference>
<protein>
    <submittedName>
        <fullName evidence="1">Uncharacterized protein</fullName>
    </submittedName>
</protein>
<keyword evidence="2" id="KW-1185">Reference proteome</keyword>
<organism evidence="1 2">
    <name type="scientific">Escherichia phage vB_EcoM-Ro157lw</name>
    <dbReference type="NCBI Taxonomy" id="2144177"/>
    <lineage>
        <taxon>Viruses</taxon>
        <taxon>Duplodnaviria</taxon>
        <taxon>Heunggongvirae</taxon>
        <taxon>Uroviricota</taxon>
        <taxon>Caudoviricetes</taxon>
        <taxon>Lindbergviridae</taxon>
        <taxon>Wifcevirus</taxon>
        <taxon>Wifcevirus Ro157lw</taxon>
    </lineage>
</organism>
<name>A0A494RAB6_9CAUD</name>
<evidence type="ECO:0000313" key="1">
    <source>
        <dbReference type="EMBL" id="AVZ45677.1"/>
    </source>
</evidence>
<evidence type="ECO:0000313" key="2">
    <source>
        <dbReference type="Proteomes" id="UP000294705"/>
    </source>
</evidence>
<gene>
    <name evidence="1" type="ORF">vBEcoMRo157lw_00029</name>
</gene>